<dbReference type="EMBL" id="JBEUSY010000501">
    <property type="protein sequence ID" value="KAL1228692.1"/>
    <property type="molecule type" value="Genomic_DNA"/>
</dbReference>
<accession>A0ABR3K3J5</accession>
<keyword evidence="2" id="KW-1185">Reference proteome</keyword>
<proteinExistence type="predicted"/>
<gene>
    <name evidence="1" type="ORF">TSPI_04371</name>
</gene>
<dbReference type="Proteomes" id="UP001558632">
    <property type="component" value="Unassembled WGS sequence"/>
</dbReference>
<evidence type="ECO:0000313" key="2">
    <source>
        <dbReference type="Proteomes" id="UP001558632"/>
    </source>
</evidence>
<protein>
    <submittedName>
        <fullName evidence="1">N-acetylgalactosamine-6-sulfatase</fullName>
    </submittedName>
</protein>
<comment type="caution">
    <text evidence="1">The sequence shown here is derived from an EMBL/GenBank/DDBJ whole genome shotgun (WGS) entry which is preliminary data.</text>
</comment>
<sequence length="111" mass="12832">MLYSVRSVHASSLRAVVVNEKKRPCTDFNEINLNRKYILTLRDTNLFLFFPQLYGGAVVSLPDQYLSNDPFLDEISHFQSFCFVNNCTELVHLCTGAVHNFIQHFSQVHLH</sequence>
<reference evidence="1 2" key="1">
    <citation type="submission" date="2024-07" db="EMBL/GenBank/DDBJ databases">
        <title>Enhanced genomic and transcriptomic resources for Trichinella pseudospiralis and T. spiralis underpin the discovery of pronounced molecular differences between stages and species.</title>
        <authorList>
            <person name="Pasi K.K."/>
            <person name="La Rosa G."/>
            <person name="Gomez-Morales M.A."/>
            <person name="Tosini F."/>
            <person name="Sumanam S."/>
            <person name="Young N.D."/>
            <person name="Chang B.C."/>
            <person name="Robin G.B."/>
        </authorList>
    </citation>
    <scope>NUCLEOTIDE SEQUENCE [LARGE SCALE GENOMIC DNA]</scope>
    <source>
        <strain evidence="1">ISS534</strain>
    </source>
</reference>
<evidence type="ECO:0000313" key="1">
    <source>
        <dbReference type="EMBL" id="KAL1228692.1"/>
    </source>
</evidence>
<name>A0ABR3K3J5_TRISP</name>
<organism evidence="1 2">
    <name type="scientific">Trichinella spiralis</name>
    <name type="common">Trichina worm</name>
    <dbReference type="NCBI Taxonomy" id="6334"/>
    <lineage>
        <taxon>Eukaryota</taxon>
        <taxon>Metazoa</taxon>
        <taxon>Ecdysozoa</taxon>
        <taxon>Nematoda</taxon>
        <taxon>Enoplea</taxon>
        <taxon>Dorylaimia</taxon>
        <taxon>Trichinellida</taxon>
        <taxon>Trichinellidae</taxon>
        <taxon>Trichinella</taxon>
    </lineage>
</organism>